<comment type="caution">
    <text evidence="1">The sequence shown here is derived from an EMBL/GenBank/DDBJ whole genome shotgun (WGS) entry which is preliminary data.</text>
</comment>
<accession>A0ABR8DD62</accession>
<dbReference type="EMBL" id="JACJSG010000044">
    <property type="protein sequence ID" value="MBD2504081.1"/>
    <property type="molecule type" value="Genomic_DNA"/>
</dbReference>
<sequence length="332" mass="37576">MTAFTRFRQVNFSAIENLAQNLKLALQEIARLEKDKQYCFIQIEASLVHKLVKNAASSINHLVRFNLDNEKAVEVVKTVVNYLHTAYIRVCRTAGYVAHKIERLWSEAFNLLPSGTTLQPELFAPNEIKSLEENKPPILGVIAKWFKDNAQRWAFQQQQELDKQYFDDINNGKPKPPVAVQLCLDLEGVAPAKVVDLPQAIAQQFAVSGYMKSEVESETTLESSWSRGDRIESSGCSGAIADIKDNQAQIDGDNGYSDVYTFEQIKRYGYQKLEAPKNHTLTIDNIKNLTLRAARKLASELGLPQKINGQDLRKEALIASLLDWWQQQAYQC</sequence>
<organism evidence="1 2">
    <name type="scientific">Anabaena azotica FACHB-119</name>
    <dbReference type="NCBI Taxonomy" id="947527"/>
    <lineage>
        <taxon>Bacteria</taxon>
        <taxon>Bacillati</taxon>
        <taxon>Cyanobacteriota</taxon>
        <taxon>Cyanophyceae</taxon>
        <taxon>Nostocales</taxon>
        <taxon>Nostocaceae</taxon>
        <taxon>Anabaena</taxon>
        <taxon>Anabaena azotica</taxon>
    </lineage>
</organism>
<dbReference type="Proteomes" id="UP000661112">
    <property type="component" value="Unassembled WGS sequence"/>
</dbReference>
<protein>
    <submittedName>
        <fullName evidence="1">Uncharacterized protein</fullName>
    </submittedName>
</protein>
<evidence type="ECO:0000313" key="1">
    <source>
        <dbReference type="EMBL" id="MBD2504081.1"/>
    </source>
</evidence>
<reference evidence="1 2" key="1">
    <citation type="journal article" date="2020" name="ISME J.">
        <title>Comparative genomics reveals insights into cyanobacterial evolution and habitat adaptation.</title>
        <authorList>
            <person name="Chen M.Y."/>
            <person name="Teng W.K."/>
            <person name="Zhao L."/>
            <person name="Hu C.X."/>
            <person name="Zhou Y.K."/>
            <person name="Han B.P."/>
            <person name="Song L.R."/>
            <person name="Shu W.S."/>
        </authorList>
    </citation>
    <scope>NUCLEOTIDE SEQUENCE [LARGE SCALE GENOMIC DNA]</scope>
    <source>
        <strain evidence="1 2">FACHB-119</strain>
    </source>
</reference>
<dbReference type="RefSeq" id="WP_190477497.1">
    <property type="nucleotide sequence ID" value="NZ_JACJSG010000044.1"/>
</dbReference>
<proteinExistence type="predicted"/>
<gene>
    <name evidence="1" type="ORF">H6G83_26305</name>
</gene>
<keyword evidence="2" id="KW-1185">Reference proteome</keyword>
<evidence type="ECO:0000313" key="2">
    <source>
        <dbReference type="Proteomes" id="UP000661112"/>
    </source>
</evidence>
<name>A0ABR8DD62_9NOST</name>